<organism evidence="3 4">
    <name type="scientific">Longivirga aurantiaca</name>
    <dbReference type="NCBI Taxonomy" id="1837743"/>
    <lineage>
        <taxon>Bacteria</taxon>
        <taxon>Bacillati</taxon>
        <taxon>Actinomycetota</taxon>
        <taxon>Actinomycetes</taxon>
        <taxon>Sporichthyales</taxon>
        <taxon>Sporichthyaceae</taxon>
        <taxon>Longivirga</taxon>
    </lineage>
</organism>
<dbReference type="Proteomes" id="UP001596138">
    <property type="component" value="Unassembled WGS sequence"/>
</dbReference>
<feature type="transmembrane region" description="Helical" evidence="1">
    <location>
        <begin position="282"/>
        <end position="301"/>
    </location>
</feature>
<gene>
    <name evidence="3" type="ORF">ACFQGU_08425</name>
</gene>
<keyword evidence="1" id="KW-0812">Transmembrane</keyword>
<feature type="transmembrane region" description="Helical" evidence="1">
    <location>
        <begin position="193"/>
        <end position="211"/>
    </location>
</feature>
<reference evidence="4" key="1">
    <citation type="journal article" date="2019" name="Int. J. Syst. Evol. Microbiol.">
        <title>The Global Catalogue of Microorganisms (GCM) 10K type strain sequencing project: providing services to taxonomists for standard genome sequencing and annotation.</title>
        <authorList>
            <consortium name="The Broad Institute Genomics Platform"/>
            <consortium name="The Broad Institute Genome Sequencing Center for Infectious Disease"/>
            <person name="Wu L."/>
            <person name="Ma J."/>
        </authorList>
    </citation>
    <scope>NUCLEOTIDE SEQUENCE [LARGE SCALE GENOMIC DNA]</scope>
    <source>
        <strain evidence="4">CGMCC 4.7317</strain>
    </source>
</reference>
<feature type="domain" description="DUF2157" evidence="2">
    <location>
        <begin position="29"/>
        <end position="154"/>
    </location>
</feature>
<keyword evidence="1" id="KW-0472">Membrane</keyword>
<sequence length="360" mass="36446">MSTTPGRATHTTLQPTTAPDRGLEAALDRLRTRGVLSAEQAGAVLEEVGAAGPPAEAAAARPAVRARIVEAVAYLGAVLVAASAVAFIAQSWEDLGDGARLLLLGASALAAYGAGALVGLTVAGGRAALREHVHAARRRVSGSLMALGSVLGALLVTQVLDLQDLQAIVAGGASALVLLVGAQVLAPSAVTETGLLAATLAVVGAGTSLVIPDRVSEEQYYSWDEYVRSTEEVVIPVVLAVTGVVWGWLVARALTLPVLAAAFGAAVSLFAGMILITSAGPLWPGALLLGCLAVIGFVLNLATRASPWVALAVLALTLVVFVVVGQQSAPALAFLLAGLVLLGGALGAWWLGRHRARLTQ</sequence>
<dbReference type="Pfam" id="PF09925">
    <property type="entry name" value="DUF2157"/>
    <property type="match status" value="1"/>
</dbReference>
<evidence type="ECO:0000256" key="1">
    <source>
        <dbReference type="SAM" id="Phobius"/>
    </source>
</evidence>
<accession>A0ABW1T060</accession>
<proteinExistence type="predicted"/>
<evidence type="ECO:0000313" key="3">
    <source>
        <dbReference type="EMBL" id="MFC6237901.1"/>
    </source>
</evidence>
<feature type="transmembrane region" description="Helical" evidence="1">
    <location>
        <begin position="233"/>
        <end position="251"/>
    </location>
</feature>
<feature type="transmembrane region" description="Helical" evidence="1">
    <location>
        <begin position="144"/>
        <end position="160"/>
    </location>
</feature>
<dbReference type="InterPro" id="IPR018677">
    <property type="entry name" value="DUF2157"/>
</dbReference>
<keyword evidence="1" id="KW-1133">Transmembrane helix</keyword>
<evidence type="ECO:0000259" key="2">
    <source>
        <dbReference type="Pfam" id="PF09925"/>
    </source>
</evidence>
<feature type="transmembrane region" description="Helical" evidence="1">
    <location>
        <begin position="71"/>
        <end position="89"/>
    </location>
</feature>
<feature type="transmembrane region" description="Helical" evidence="1">
    <location>
        <begin position="331"/>
        <end position="351"/>
    </location>
</feature>
<keyword evidence="4" id="KW-1185">Reference proteome</keyword>
<dbReference type="EMBL" id="JBHSTI010000008">
    <property type="protein sequence ID" value="MFC6237901.1"/>
    <property type="molecule type" value="Genomic_DNA"/>
</dbReference>
<dbReference type="RefSeq" id="WP_386765618.1">
    <property type="nucleotide sequence ID" value="NZ_JBHSTI010000008.1"/>
</dbReference>
<comment type="caution">
    <text evidence="3">The sequence shown here is derived from an EMBL/GenBank/DDBJ whole genome shotgun (WGS) entry which is preliminary data.</text>
</comment>
<protein>
    <submittedName>
        <fullName evidence="3">DUF2157 domain-containing protein</fullName>
    </submittedName>
</protein>
<feature type="transmembrane region" description="Helical" evidence="1">
    <location>
        <begin position="308"/>
        <end position="325"/>
    </location>
</feature>
<feature type="transmembrane region" description="Helical" evidence="1">
    <location>
        <begin position="258"/>
        <end position="276"/>
    </location>
</feature>
<name>A0ABW1T060_9ACTN</name>
<feature type="transmembrane region" description="Helical" evidence="1">
    <location>
        <begin position="101"/>
        <end position="123"/>
    </location>
</feature>
<feature type="transmembrane region" description="Helical" evidence="1">
    <location>
        <begin position="166"/>
        <end position="186"/>
    </location>
</feature>
<evidence type="ECO:0000313" key="4">
    <source>
        <dbReference type="Proteomes" id="UP001596138"/>
    </source>
</evidence>